<proteinExistence type="predicted"/>
<gene>
    <name evidence="1" type="ORF">H4W81_002579</name>
</gene>
<dbReference type="EMBL" id="JADBEF010000001">
    <property type="protein sequence ID" value="MBE1559800.1"/>
    <property type="molecule type" value="Genomic_DNA"/>
</dbReference>
<keyword evidence="2" id="KW-1185">Reference proteome</keyword>
<dbReference type="RefSeq" id="WP_192775020.1">
    <property type="nucleotide sequence ID" value="NZ_BAAASY010000045.1"/>
</dbReference>
<organism evidence="1 2">
    <name type="scientific">Nonomuraea africana</name>
    <dbReference type="NCBI Taxonomy" id="46171"/>
    <lineage>
        <taxon>Bacteria</taxon>
        <taxon>Bacillati</taxon>
        <taxon>Actinomycetota</taxon>
        <taxon>Actinomycetes</taxon>
        <taxon>Streptosporangiales</taxon>
        <taxon>Streptosporangiaceae</taxon>
        <taxon>Nonomuraea</taxon>
    </lineage>
</organism>
<protein>
    <submittedName>
        <fullName evidence="1">Uncharacterized protein</fullName>
    </submittedName>
</protein>
<sequence>MSTPTPAHVRELAARADDLAAAITALHEELRQGDDAVSRTGFRLDDAAGWARQISGDLQETASELARIAARPADACAVPWGVCPEHGNTLTSTGGTTRCNAAGCGRTWGYNREKAPCAEPATHRLIDANGGEALICDGHAIDARNRLIGGRIEPL</sequence>
<evidence type="ECO:0000313" key="1">
    <source>
        <dbReference type="EMBL" id="MBE1559800.1"/>
    </source>
</evidence>
<dbReference type="Proteomes" id="UP000661607">
    <property type="component" value="Unassembled WGS sequence"/>
</dbReference>
<name>A0ABR9KDA0_9ACTN</name>
<comment type="caution">
    <text evidence="1">The sequence shown here is derived from an EMBL/GenBank/DDBJ whole genome shotgun (WGS) entry which is preliminary data.</text>
</comment>
<evidence type="ECO:0000313" key="2">
    <source>
        <dbReference type="Proteomes" id="UP000661607"/>
    </source>
</evidence>
<accession>A0ABR9KDA0</accession>
<reference evidence="1 2" key="1">
    <citation type="submission" date="2020-10" db="EMBL/GenBank/DDBJ databases">
        <title>Sequencing the genomes of 1000 actinobacteria strains.</title>
        <authorList>
            <person name="Klenk H.-P."/>
        </authorList>
    </citation>
    <scope>NUCLEOTIDE SEQUENCE [LARGE SCALE GENOMIC DNA]</scope>
    <source>
        <strain evidence="1 2">DSM 43748</strain>
    </source>
</reference>